<dbReference type="InterPro" id="IPR002347">
    <property type="entry name" value="SDR_fam"/>
</dbReference>
<comment type="similarity">
    <text evidence="1">Belongs to the short-chain dehydrogenases/reductases (SDR) family.</text>
</comment>
<dbReference type="Proteomes" id="UP000250462">
    <property type="component" value="Unassembled WGS sequence"/>
</dbReference>
<dbReference type="InterPro" id="IPR057326">
    <property type="entry name" value="KR_dom"/>
</dbReference>
<proteinExistence type="inferred from homology"/>
<evidence type="ECO:0000313" key="5">
    <source>
        <dbReference type="EMBL" id="RAW11436.1"/>
    </source>
</evidence>
<gene>
    <name evidence="5" type="ORF">DPM12_16480</name>
</gene>
<comment type="caution">
    <text evidence="5">The sequence shown here is derived from an EMBL/GenBank/DDBJ whole genome shotgun (WGS) entry which is preliminary data.</text>
</comment>
<evidence type="ECO:0000313" key="6">
    <source>
        <dbReference type="Proteomes" id="UP000250462"/>
    </source>
</evidence>
<keyword evidence="6" id="KW-1185">Reference proteome</keyword>
<dbReference type="GO" id="GO:0016491">
    <property type="term" value="F:oxidoreductase activity"/>
    <property type="evidence" value="ECO:0007669"/>
    <property type="project" value="UniProtKB-KW"/>
</dbReference>
<feature type="domain" description="Ketoreductase" evidence="4">
    <location>
        <begin position="25"/>
        <end position="183"/>
    </location>
</feature>
<feature type="compositionally biased region" description="Basic and acidic residues" evidence="3">
    <location>
        <begin position="276"/>
        <end position="303"/>
    </location>
</feature>
<keyword evidence="2" id="KW-0560">Oxidoreductase</keyword>
<dbReference type="CDD" id="cd05233">
    <property type="entry name" value="SDR_c"/>
    <property type="match status" value="1"/>
</dbReference>
<evidence type="ECO:0000256" key="2">
    <source>
        <dbReference type="ARBA" id="ARBA00023002"/>
    </source>
</evidence>
<dbReference type="InterPro" id="IPR036291">
    <property type="entry name" value="NAD(P)-bd_dom_sf"/>
</dbReference>
<dbReference type="Pfam" id="PF13561">
    <property type="entry name" value="adh_short_C2"/>
    <property type="match status" value="1"/>
</dbReference>
<reference evidence="5 6" key="1">
    <citation type="submission" date="2018-06" db="EMBL/GenBank/DDBJ databases">
        <title>Phytoactinopolyspora halophila sp. nov., a novel halophilic actinomycete isolated from a saline soil in China.</title>
        <authorList>
            <person name="Tang S.-K."/>
        </authorList>
    </citation>
    <scope>NUCLEOTIDE SEQUENCE [LARGE SCALE GENOMIC DNA]</scope>
    <source>
        <strain evidence="5 6">YIM 96934</strain>
    </source>
</reference>
<evidence type="ECO:0000256" key="1">
    <source>
        <dbReference type="ARBA" id="ARBA00006484"/>
    </source>
</evidence>
<dbReference type="SMART" id="SM00822">
    <property type="entry name" value="PKS_KR"/>
    <property type="match status" value="1"/>
</dbReference>
<dbReference type="PANTHER" id="PTHR24321">
    <property type="entry name" value="DEHYDROGENASES, SHORT CHAIN"/>
    <property type="match status" value="1"/>
</dbReference>
<organism evidence="5 6">
    <name type="scientific">Phytoactinopolyspora halophila</name>
    <dbReference type="NCBI Taxonomy" id="1981511"/>
    <lineage>
        <taxon>Bacteria</taxon>
        <taxon>Bacillati</taxon>
        <taxon>Actinomycetota</taxon>
        <taxon>Actinomycetes</taxon>
        <taxon>Jiangellales</taxon>
        <taxon>Jiangellaceae</taxon>
        <taxon>Phytoactinopolyspora</taxon>
    </lineage>
</organism>
<protein>
    <submittedName>
        <fullName evidence="5">Oxidoreductase</fullName>
    </submittedName>
</protein>
<name>A0A329QGZ0_9ACTN</name>
<evidence type="ECO:0000256" key="3">
    <source>
        <dbReference type="SAM" id="MobiDB-lite"/>
    </source>
</evidence>
<dbReference type="NCBIfam" id="NF005559">
    <property type="entry name" value="PRK07231.1"/>
    <property type="match status" value="1"/>
</dbReference>
<dbReference type="PRINTS" id="PR00081">
    <property type="entry name" value="GDHRDH"/>
</dbReference>
<dbReference type="PRINTS" id="PR00080">
    <property type="entry name" value="SDRFAMILY"/>
</dbReference>
<feature type="region of interest" description="Disordered" evidence="3">
    <location>
        <begin position="275"/>
        <end position="303"/>
    </location>
</feature>
<dbReference type="SUPFAM" id="SSF51735">
    <property type="entry name" value="NAD(P)-binding Rossmann-fold domains"/>
    <property type="match status" value="1"/>
</dbReference>
<dbReference type="PANTHER" id="PTHR24321:SF14">
    <property type="entry name" value="SHORT-CHAIN TYPE DEHYDROGENASE_REDUCTASE BLR2146-RELATED"/>
    <property type="match status" value="1"/>
</dbReference>
<sequence>MRGRRAPTSGRSSEEVGLTARFTGRVALVTGAARGIGQAIAARLVDEGATAVLADVDTDAVTAAADELTAYGDVLGVTCDVTDRSSVDAAVGAAVQRWGRLDVLVNNVGVNGGPPFIDVDDEAWNRQADPTLHGAARCIQAALPSLLDSPAGGSVVSIGSVNGMAAFGSEVYSAAKAGLINLTQNLALRYGPDGVRFNVVAPGTVRTRAWEHLDDRPDVHERLRRLYPLGRLGEPSDIAAAAAFLASDDASWITGTVLNVDGGILAGVPGFVAATTRDDDGGGDGADRDDRDDRDDTASASDR</sequence>
<evidence type="ECO:0000259" key="4">
    <source>
        <dbReference type="SMART" id="SM00822"/>
    </source>
</evidence>
<dbReference type="OrthoDB" id="517007at2"/>
<dbReference type="Gene3D" id="3.40.50.720">
    <property type="entry name" value="NAD(P)-binding Rossmann-like Domain"/>
    <property type="match status" value="1"/>
</dbReference>
<accession>A0A329QGZ0</accession>
<dbReference type="AlphaFoldDB" id="A0A329QGZ0"/>
<dbReference type="EMBL" id="QMIG01000020">
    <property type="protein sequence ID" value="RAW11436.1"/>
    <property type="molecule type" value="Genomic_DNA"/>
</dbReference>
<dbReference type="FunFam" id="3.40.50.720:FF:000084">
    <property type="entry name" value="Short-chain dehydrogenase reductase"/>
    <property type="match status" value="1"/>
</dbReference>